<proteinExistence type="inferred from homology"/>
<keyword evidence="3" id="KW-0964">Secreted</keyword>
<comment type="subcellular location">
    <subcellularLocation>
        <location evidence="1">Secreted</location>
    </subcellularLocation>
</comment>
<feature type="signal peptide" evidence="7">
    <location>
        <begin position="1"/>
        <end position="21"/>
    </location>
</feature>
<organism evidence="8 9">
    <name type="scientific">Acer yangbiense</name>
    <dbReference type="NCBI Taxonomy" id="1000413"/>
    <lineage>
        <taxon>Eukaryota</taxon>
        <taxon>Viridiplantae</taxon>
        <taxon>Streptophyta</taxon>
        <taxon>Embryophyta</taxon>
        <taxon>Tracheophyta</taxon>
        <taxon>Spermatophyta</taxon>
        <taxon>Magnoliopsida</taxon>
        <taxon>eudicotyledons</taxon>
        <taxon>Gunneridae</taxon>
        <taxon>Pentapetalae</taxon>
        <taxon>rosids</taxon>
        <taxon>malvids</taxon>
        <taxon>Sapindales</taxon>
        <taxon>Sapindaceae</taxon>
        <taxon>Hippocastanoideae</taxon>
        <taxon>Acereae</taxon>
        <taxon>Acer</taxon>
    </lineage>
</organism>
<dbReference type="EMBL" id="VAHF01000001">
    <property type="protein sequence ID" value="TXG72650.1"/>
    <property type="molecule type" value="Genomic_DNA"/>
</dbReference>
<gene>
    <name evidence="8" type="ORF">EZV62_001229</name>
</gene>
<dbReference type="GO" id="GO:0040008">
    <property type="term" value="P:regulation of growth"/>
    <property type="evidence" value="ECO:0007669"/>
    <property type="project" value="UniProtKB-ARBA"/>
</dbReference>
<dbReference type="GO" id="GO:0005179">
    <property type="term" value="F:hormone activity"/>
    <property type="evidence" value="ECO:0007669"/>
    <property type="project" value="UniProtKB-KW"/>
</dbReference>
<reference evidence="9" key="1">
    <citation type="journal article" date="2019" name="Gigascience">
        <title>De novo genome assembly of the endangered Acer yangbiense, a plant species with extremely small populations endemic to Yunnan Province, China.</title>
        <authorList>
            <person name="Yang J."/>
            <person name="Wariss H.M."/>
            <person name="Tao L."/>
            <person name="Zhang R."/>
            <person name="Yun Q."/>
            <person name="Hollingsworth P."/>
            <person name="Dao Z."/>
            <person name="Luo G."/>
            <person name="Guo H."/>
            <person name="Ma Y."/>
            <person name="Sun W."/>
        </authorList>
    </citation>
    <scope>NUCLEOTIDE SEQUENCE [LARGE SCALE GENOMIC DNA]</scope>
    <source>
        <strain evidence="9">cv. Malutang</strain>
    </source>
</reference>
<dbReference type="PANTHER" id="PTHR33136">
    <property type="entry name" value="RAPID ALKALINIZATION FACTOR-LIKE"/>
    <property type="match status" value="1"/>
</dbReference>
<evidence type="ECO:0000256" key="1">
    <source>
        <dbReference type="ARBA" id="ARBA00004613"/>
    </source>
</evidence>
<evidence type="ECO:0000256" key="6">
    <source>
        <dbReference type="ARBA" id="ARBA00023157"/>
    </source>
</evidence>
<dbReference type="GO" id="GO:0009506">
    <property type="term" value="C:plasmodesma"/>
    <property type="evidence" value="ECO:0007669"/>
    <property type="project" value="TreeGrafter"/>
</dbReference>
<evidence type="ECO:0000256" key="5">
    <source>
        <dbReference type="ARBA" id="ARBA00022729"/>
    </source>
</evidence>
<evidence type="ECO:0000256" key="3">
    <source>
        <dbReference type="ARBA" id="ARBA00022525"/>
    </source>
</evidence>
<evidence type="ECO:0000256" key="4">
    <source>
        <dbReference type="ARBA" id="ARBA00022702"/>
    </source>
</evidence>
<keyword evidence="9" id="KW-1185">Reference proteome</keyword>
<comment type="similarity">
    <text evidence="2">Belongs to the plant rapid alkalinization factor (RALF) family.</text>
</comment>
<accession>A0A5C7ITG6</accession>
<name>A0A5C7ITG6_9ROSI</name>
<dbReference type="InterPro" id="IPR008801">
    <property type="entry name" value="RALF"/>
</dbReference>
<dbReference type="Pfam" id="PF05498">
    <property type="entry name" value="RALF"/>
    <property type="match status" value="1"/>
</dbReference>
<keyword evidence="5 7" id="KW-0732">Signal</keyword>
<evidence type="ECO:0000256" key="7">
    <source>
        <dbReference type="SAM" id="SignalP"/>
    </source>
</evidence>
<evidence type="ECO:0000256" key="2">
    <source>
        <dbReference type="ARBA" id="ARBA00009178"/>
    </source>
</evidence>
<keyword evidence="6" id="KW-1015">Disulfide bond</keyword>
<sequence>MSIPKLTILFIALLFLRICSGRVSSLKTSEIDVMVNNVEDCLSDPEMESETSRRVLVMGKRYISYETLGRDMVPCAKPGVSYYACHQGQANPYNRGCEVITRCARDTKN</sequence>
<dbReference type="PANTHER" id="PTHR33136:SF36">
    <property type="entry name" value="PROTEIN RALF-LIKE 31"/>
    <property type="match status" value="1"/>
</dbReference>
<dbReference type="GO" id="GO:0005576">
    <property type="term" value="C:extracellular region"/>
    <property type="evidence" value="ECO:0007669"/>
    <property type="project" value="UniProtKB-SubCell"/>
</dbReference>
<keyword evidence="4" id="KW-0372">Hormone</keyword>
<protein>
    <submittedName>
        <fullName evidence="8">Uncharacterized protein</fullName>
    </submittedName>
</protein>
<dbReference type="OrthoDB" id="1906275at2759"/>
<feature type="chain" id="PRO_5022977124" evidence="7">
    <location>
        <begin position="22"/>
        <end position="109"/>
    </location>
</feature>
<dbReference type="Proteomes" id="UP000323000">
    <property type="component" value="Chromosome 1"/>
</dbReference>
<comment type="caution">
    <text evidence="8">The sequence shown here is derived from an EMBL/GenBank/DDBJ whole genome shotgun (WGS) entry which is preliminary data.</text>
</comment>
<dbReference type="GO" id="GO:0019722">
    <property type="term" value="P:calcium-mediated signaling"/>
    <property type="evidence" value="ECO:0007669"/>
    <property type="project" value="TreeGrafter"/>
</dbReference>
<evidence type="ECO:0000313" key="9">
    <source>
        <dbReference type="Proteomes" id="UP000323000"/>
    </source>
</evidence>
<dbReference type="AlphaFoldDB" id="A0A5C7ITG6"/>
<evidence type="ECO:0000313" key="8">
    <source>
        <dbReference type="EMBL" id="TXG72650.1"/>
    </source>
</evidence>